<name>A0A182F0F2_ONCOC</name>
<dbReference type="STRING" id="42157.A0A182F0F2"/>
<dbReference type="OrthoDB" id="10448401at2759"/>
<evidence type="ECO:0000313" key="1">
    <source>
        <dbReference type="EMBL" id="VDN07207.1"/>
    </source>
</evidence>
<dbReference type="Proteomes" id="UP000271087">
    <property type="component" value="Unassembled WGS sequence"/>
</dbReference>
<proteinExistence type="predicted"/>
<keyword evidence="2" id="KW-1185">Reference proteome</keyword>
<dbReference type="EMBL" id="UYRW01021222">
    <property type="protein sequence ID" value="VDN07207.1"/>
    <property type="molecule type" value="Genomic_DNA"/>
</dbReference>
<reference evidence="1 2" key="2">
    <citation type="submission" date="2018-08" db="EMBL/GenBank/DDBJ databases">
        <authorList>
            <person name="Laetsch R D."/>
            <person name="Stevens L."/>
            <person name="Kumar S."/>
            <person name="Blaxter L. M."/>
        </authorList>
    </citation>
    <scope>NUCLEOTIDE SEQUENCE [LARGE SCALE GENOMIC DNA]</scope>
</reference>
<reference evidence="3" key="1">
    <citation type="submission" date="2016-06" db="UniProtKB">
        <authorList>
            <consortium name="WormBaseParasite"/>
        </authorList>
    </citation>
    <scope>IDENTIFICATION</scope>
</reference>
<organism evidence="3">
    <name type="scientific">Onchocerca ochengi</name>
    <name type="common">Filarial nematode worm</name>
    <dbReference type="NCBI Taxonomy" id="42157"/>
    <lineage>
        <taxon>Eukaryota</taxon>
        <taxon>Metazoa</taxon>
        <taxon>Ecdysozoa</taxon>
        <taxon>Nematoda</taxon>
        <taxon>Chromadorea</taxon>
        <taxon>Rhabditida</taxon>
        <taxon>Spirurina</taxon>
        <taxon>Spiruromorpha</taxon>
        <taxon>Filarioidea</taxon>
        <taxon>Onchocercidae</taxon>
        <taxon>Onchocerca</taxon>
    </lineage>
</organism>
<dbReference type="AlphaFoldDB" id="A0A182F0F2"/>
<dbReference type="WBParaSite" id="nOo.2.0.1.t13915-RA">
    <property type="protein sequence ID" value="nOo.2.0.1.t13915-RA"/>
    <property type="gene ID" value="nOo.2.0.1.g13915"/>
</dbReference>
<protein>
    <submittedName>
        <fullName evidence="3">2-octaprenyl-6-methoxyphenyl hydroxylase</fullName>
    </submittedName>
</protein>
<gene>
    <name evidence="1" type="ORF">NOO_LOCUS13915</name>
</gene>
<evidence type="ECO:0000313" key="3">
    <source>
        <dbReference type="WBParaSite" id="nOo.2.0.1.t13915-RA"/>
    </source>
</evidence>
<accession>A0A182F0F2</accession>
<evidence type="ECO:0000313" key="2">
    <source>
        <dbReference type="Proteomes" id="UP000271087"/>
    </source>
</evidence>
<sequence>SGAEGANISGFAQAVLAQPLGQPASGNFYDNIVVENDGSGLIMNKALVRGSEITRIRKNFPESWIWNAAFTAE</sequence>